<gene>
    <name evidence="3" type="ORF">E6W36_06185</name>
</gene>
<feature type="region of interest" description="Disordered" evidence="1">
    <location>
        <begin position="62"/>
        <end position="82"/>
    </location>
</feature>
<reference evidence="4" key="1">
    <citation type="submission" date="2019-04" db="EMBL/GenBank/DDBJ databases">
        <title>Complete genome sequence of Sphingomonas sp. W1-2-3.</title>
        <authorList>
            <person name="Im W.T."/>
        </authorList>
    </citation>
    <scope>NUCLEOTIDE SEQUENCE [LARGE SCALE GENOMIC DNA]</scope>
    <source>
        <strain evidence="4">W1-2-3</strain>
    </source>
</reference>
<feature type="domain" description="Molybdopterin dinucleotide-binding" evidence="2">
    <location>
        <begin position="32"/>
        <end position="86"/>
    </location>
</feature>
<dbReference type="InterPro" id="IPR009010">
    <property type="entry name" value="Asp_de-COase-like_dom_sf"/>
</dbReference>
<sequence length="125" mass="13498">MPASPRTAGRGAPGRRQALRLGRWRIGARAQPRGASVFRVQVTDTQQRGALFAPMHWSDQFSAGGRTGRLPDQSVDPVSGQPGFKDSAAAIRPYPAAWQGFLVCRDLPVAMPQGYWTRIRVAGAG</sequence>
<name>A0A4D7C931_9SPHN</name>
<keyword evidence="4" id="KW-1185">Reference proteome</keyword>
<evidence type="ECO:0000313" key="4">
    <source>
        <dbReference type="Proteomes" id="UP000298714"/>
    </source>
</evidence>
<dbReference type="Pfam" id="PF01568">
    <property type="entry name" value="Molydop_binding"/>
    <property type="match status" value="1"/>
</dbReference>
<dbReference type="GO" id="GO:0043546">
    <property type="term" value="F:molybdopterin cofactor binding"/>
    <property type="evidence" value="ECO:0007669"/>
    <property type="project" value="InterPro"/>
</dbReference>
<evidence type="ECO:0000259" key="2">
    <source>
        <dbReference type="Pfam" id="PF01568"/>
    </source>
</evidence>
<dbReference type="GO" id="GO:0016491">
    <property type="term" value="F:oxidoreductase activity"/>
    <property type="evidence" value="ECO:0007669"/>
    <property type="project" value="InterPro"/>
</dbReference>
<evidence type="ECO:0000256" key="1">
    <source>
        <dbReference type="SAM" id="MobiDB-lite"/>
    </source>
</evidence>
<dbReference type="AlphaFoldDB" id="A0A4D7C931"/>
<dbReference type="EMBL" id="CP039704">
    <property type="protein sequence ID" value="QCI79297.1"/>
    <property type="molecule type" value="Genomic_DNA"/>
</dbReference>
<dbReference type="InterPro" id="IPR006657">
    <property type="entry name" value="MoPterin_dinucl-bd_dom"/>
</dbReference>
<dbReference type="KEGG" id="hgn:E6W36_06185"/>
<protein>
    <recommendedName>
        <fullName evidence="2">Molybdopterin dinucleotide-binding domain-containing protein</fullName>
    </recommendedName>
</protein>
<dbReference type="SUPFAM" id="SSF50692">
    <property type="entry name" value="ADC-like"/>
    <property type="match status" value="1"/>
</dbReference>
<evidence type="ECO:0000313" key="3">
    <source>
        <dbReference type="EMBL" id="QCI79297.1"/>
    </source>
</evidence>
<dbReference type="Proteomes" id="UP000298714">
    <property type="component" value="Chromosome"/>
</dbReference>
<proteinExistence type="predicted"/>
<organism evidence="3 4">
    <name type="scientific">Hankyongella ginsenosidimutans</name>
    <dbReference type="NCBI Taxonomy" id="1763828"/>
    <lineage>
        <taxon>Bacteria</taxon>
        <taxon>Pseudomonadati</taxon>
        <taxon>Pseudomonadota</taxon>
        <taxon>Alphaproteobacteria</taxon>
        <taxon>Sphingomonadales</taxon>
        <taxon>Sphingomonadaceae</taxon>
        <taxon>Hankyongella</taxon>
    </lineage>
</organism>
<dbReference type="Gene3D" id="2.40.40.20">
    <property type="match status" value="1"/>
</dbReference>
<accession>A0A4D7C931</accession>